<keyword evidence="2" id="KW-1185">Reference proteome</keyword>
<accession>A0ABU9DWN6</accession>
<evidence type="ECO:0000313" key="1">
    <source>
        <dbReference type="EMBL" id="MEK8133124.1"/>
    </source>
</evidence>
<dbReference type="EMBL" id="JBBPCC010000046">
    <property type="protein sequence ID" value="MEK8133124.1"/>
    <property type="molecule type" value="Genomic_DNA"/>
</dbReference>
<organism evidence="1 2">
    <name type="scientific">Paenibacillus filicis</name>
    <dbReference type="NCBI Taxonomy" id="669464"/>
    <lineage>
        <taxon>Bacteria</taxon>
        <taxon>Bacillati</taxon>
        <taxon>Bacillota</taxon>
        <taxon>Bacilli</taxon>
        <taxon>Bacillales</taxon>
        <taxon>Paenibacillaceae</taxon>
        <taxon>Paenibacillus</taxon>
    </lineage>
</organism>
<dbReference type="RefSeq" id="WP_341420253.1">
    <property type="nucleotide sequence ID" value="NZ_JBBPCC010000046.1"/>
</dbReference>
<proteinExistence type="predicted"/>
<evidence type="ECO:0000313" key="2">
    <source>
        <dbReference type="Proteomes" id="UP001469365"/>
    </source>
</evidence>
<dbReference type="Proteomes" id="UP001469365">
    <property type="component" value="Unassembled WGS sequence"/>
</dbReference>
<comment type="caution">
    <text evidence="1">The sequence shown here is derived from an EMBL/GenBank/DDBJ whole genome shotgun (WGS) entry which is preliminary data.</text>
</comment>
<gene>
    <name evidence="1" type="ORF">WMW72_35200</name>
</gene>
<name>A0ABU9DWN6_9BACL</name>
<protein>
    <submittedName>
        <fullName evidence="1">Uncharacterized protein</fullName>
    </submittedName>
</protein>
<reference evidence="1 2" key="1">
    <citation type="submission" date="2024-04" db="EMBL/GenBank/DDBJ databases">
        <title>draft genome sequnece of Paenibacillus filicis.</title>
        <authorList>
            <person name="Kim D.-U."/>
        </authorList>
    </citation>
    <scope>NUCLEOTIDE SEQUENCE [LARGE SCALE GENOMIC DNA]</scope>
    <source>
        <strain evidence="1 2">KACC14197</strain>
    </source>
</reference>
<sequence length="64" mass="7177">MENQNEKAAAVTAAQNTESKVSETVVDLCEWIQWVTNDCAGVEELKMLPEVIRATAELYKSLYN</sequence>